<sequence length="344" mass="39409">MAHNKALITYNPAEVLSLEWVTENFRVIGDFCLSPIIHPIPKCGEQWCIGLVFNEHKTSTRKKLFEISLLRKKSSIEKCYLELSSLTIQNEFVCIHPPPIVCIEKEKCYLLFAGDVSQDTYYQSKKLTVKVQLTVSGYRVSYSASPRPVIHFETNCQDLLRDLKSLYGDSNTADLTFLVGGQKLFAHSSIIRCRSIVFAKMLDQDMLERRTRCISITDADFQVFDCFLMYLYTAKLKDKSWNTVYYLYSLAEKYAVSGLKKTCSCWLSANLNVDTVSKCIALAAFYEDKELKDEAKQFIRDNLGSVFETFDWKYIVSNQPQLASEVLSFATAYSGVRQHSIKFP</sequence>
<dbReference type="Gene3D" id="1.25.40.420">
    <property type="match status" value="1"/>
</dbReference>
<evidence type="ECO:0000313" key="3">
    <source>
        <dbReference type="Proteomes" id="UP001497382"/>
    </source>
</evidence>
<name>A0AAV1YRL7_9ARAC</name>
<gene>
    <name evidence="2" type="ORF">LARSCL_LOCUS229</name>
</gene>
<dbReference type="InterPro" id="IPR000210">
    <property type="entry name" value="BTB/POZ_dom"/>
</dbReference>
<reference evidence="2 3" key="1">
    <citation type="submission" date="2024-04" db="EMBL/GenBank/DDBJ databases">
        <authorList>
            <person name="Rising A."/>
            <person name="Reimegard J."/>
            <person name="Sonavane S."/>
            <person name="Akerstrom W."/>
            <person name="Nylinder S."/>
            <person name="Hedman E."/>
            <person name="Kallberg Y."/>
        </authorList>
    </citation>
    <scope>NUCLEOTIDE SEQUENCE [LARGE SCALE GENOMIC DNA]</scope>
</reference>
<dbReference type="PROSITE" id="PS50097">
    <property type="entry name" value="BTB"/>
    <property type="match status" value="1"/>
</dbReference>
<comment type="caution">
    <text evidence="2">The sequence shown here is derived from an EMBL/GenBank/DDBJ whole genome shotgun (WGS) entry which is preliminary data.</text>
</comment>
<evidence type="ECO:0000313" key="2">
    <source>
        <dbReference type="EMBL" id="CAL1261152.1"/>
    </source>
</evidence>
<dbReference type="AlphaFoldDB" id="A0AAV1YRL7"/>
<organism evidence="2 3">
    <name type="scientific">Larinioides sclopetarius</name>
    <dbReference type="NCBI Taxonomy" id="280406"/>
    <lineage>
        <taxon>Eukaryota</taxon>
        <taxon>Metazoa</taxon>
        <taxon>Ecdysozoa</taxon>
        <taxon>Arthropoda</taxon>
        <taxon>Chelicerata</taxon>
        <taxon>Arachnida</taxon>
        <taxon>Araneae</taxon>
        <taxon>Araneomorphae</taxon>
        <taxon>Entelegynae</taxon>
        <taxon>Araneoidea</taxon>
        <taxon>Araneidae</taxon>
        <taxon>Larinioides</taxon>
    </lineage>
</organism>
<dbReference type="EMBL" id="CAXIEN010000001">
    <property type="protein sequence ID" value="CAL1261152.1"/>
    <property type="molecule type" value="Genomic_DNA"/>
</dbReference>
<feature type="domain" description="BTB" evidence="1">
    <location>
        <begin position="173"/>
        <end position="240"/>
    </location>
</feature>
<evidence type="ECO:0000259" key="1">
    <source>
        <dbReference type="PROSITE" id="PS50097"/>
    </source>
</evidence>
<protein>
    <recommendedName>
        <fullName evidence="1">BTB domain-containing protein</fullName>
    </recommendedName>
</protein>
<keyword evidence="3" id="KW-1185">Reference proteome</keyword>
<dbReference type="Gene3D" id="3.30.710.10">
    <property type="entry name" value="Potassium Channel Kv1.1, Chain A"/>
    <property type="match status" value="1"/>
</dbReference>
<dbReference type="SUPFAM" id="SSF54695">
    <property type="entry name" value="POZ domain"/>
    <property type="match status" value="1"/>
</dbReference>
<dbReference type="PANTHER" id="PTHR24413">
    <property type="entry name" value="SPECKLE-TYPE POZ PROTEIN"/>
    <property type="match status" value="1"/>
</dbReference>
<dbReference type="InterPro" id="IPR011333">
    <property type="entry name" value="SKP1/BTB/POZ_sf"/>
</dbReference>
<dbReference type="Pfam" id="PF00651">
    <property type="entry name" value="BTB"/>
    <property type="match status" value="1"/>
</dbReference>
<accession>A0AAV1YRL7</accession>
<dbReference type="SMART" id="SM00225">
    <property type="entry name" value="BTB"/>
    <property type="match status" value="1"/>
</dbReference>
<proteinExistence type="predicted"/>
<dbReference type="Proteomes" id="UP001497382">
    <property type="component" value="Unassembled WGS sequence"/>
</dbReference>